<reference evidence="1" key="1">
    <citation type="submission" date="2014-09" db="EMBL/GenBank/DDBJ databases">
        <authorList>
            <person name="Magalhaes I.L.F."/>
            <person name="Oliveira U."/>
            <person name="Santos F.R."/>
            <person name="Vidigal T.H.D.A."/>
            <person name="Brescovit A.D."/>
            <person name="Santos A.J."/>
        </authorList>
    </citation>
    <scope>NUCLEOTIDE SEQUENCE</scope>
    <source>
        <tissue evidence="1">Shoot tissue taken approximately 20 cm above the soil surface</tissue>
    </source>
</reference>
<accession>A0A0A9CCB2</accession>
<sequence length="42" mass="5059">MDLPAFRCSHVVEFVPRRKHKLWAVLKVPIWRLSLQVRTTPF</sequence>
<name>A0A0A9CCB2_ARUDO</name>
<evidence type="ECO:0000313" key="1">
    <source>
        <dbReference type="EMBL" id="JAD71040.1"/>
    </source>
</evidence>
<dbReference type="EMBL" id="GBRH01226855">
    <property type="protein sequence ID" value="JAD71040.1"/>
    <property type="molecule type" value="Transcribed_RNA"/>
</dbReference>
<proteinExistence type="predicted"/>
<protein>
    <submittedName>
        <fullName evidence="1">Uncharacterized protein</fullName>
    </submittedName>
</protein>
<dbReference type="AlphaFoldDB" id="A0A0A9CCB2"/>
<reference evidence="1" key="2">
    <citation type="journal article" date="2015" name="Data Brief">
        <title>Shoot transcriptome of the giant reed, Arundo donax.</title>
        <authorList>
            <person name="Barrero R.A."/>
            <person name="Guerrero F.D."/>
            <person name="Moolhuijzen P."/>
            <person name="Goolsby J.A."/>
            <person name="Tidwell J."/>
            <person name="Bellgard S.E."/>
            <person name="Bellgard M.I."/>
        </authorList>
    </citation>
    <scope>NUCLEOTIDE SEQUENCE</scope>
    <source>
        <tissue evidence="1">Shoot tissue taken approximately 20 cm above the soil surface</tissue>
    </source>
</reference>
<organism evidence="1">
    <name type="scientific">Arundo donax</name>
    <name type="common">Giant reed</name>
    <name type="synonym">Donax arundinaceus</name>
    <dbReference type="NCBI Taxonomy" id="35708"/>
    <lineage>
        <taxon>Eukaryota</taxon>
        <taxon>Viridiplantae</taxon>
        <taxon>Streptophyta</taxon>
        <taxon>Embryophyta</taxon>
        <taxon>Tracheophyta</taxon>
        <taxon>Spermatophyta</taxon>
        <taxon>Magnoliopsida</taxon>
        <taxon>Liliopsida</taxon>
        <taxon>Poales</taxon>
        <taxon>Poaceae</taxon>
        <taxon>PACMAD clade</taxon>
        <taxon>Arundinoideae</taxon>
        <taxon>Arundineae</taxon>
        <taxon>Arundo</taxon>
    </lineage>
</organism>